<dbReference type="EMBL" id="FQUA01000001">
    <property type="protein sequence ID" value="SHE29205.1"/>
    <property type="molecule type" value="Genomic_DNA"/>
</dbReference>
<keyword evidence="3" id="KW-1185">Reference proteome</keyword>
<accession>A0A110A6X0</accession>
<reference evidence="4" key="3">
    <citation type="submission" date="2016-11" db="EMBL/GenBank/DDBJ databases">
        <authorList>
            <person name="Jaros S."/>
            <person name="Januszkiewicz K."/>
            <person name="Wedrychowicz H."/>
        </authorList>
    </citation>
    <scope>NUCLEOTIDE SEQUENCE [LARGE SCALE GENOMIC DNA]</scope>
    <source>
        <strain evidence="4">DSM 1682</strain>
    </source>
</reference>
<evidence type="ECO:0000313" key="2">
    <source>
        <dbReference type="EMBL" id="SHE29205.1"/>
    </source>
</evidence>
<evidence type="ECO:0000313" key="1">
    <source>
        <dbReference type="EMBL" id="AMJ39743.1"/>
    </source>
</evidence>
<sequence>MERNLIYELTKTLQQTDGLEKDFLAMSTSLREAIEKNYIQKIQLAAGDQKSFTVEHPPKEVTLLRAIAPFLDEGGRGQIRDICRSLLFINSLQGVNQSVTSLTQEGGLLAARSADGSTDATGENLNPQAAKIAGLLMSIALMDKF</sequence>
<dbReference type="Proteomes" id="UP000184204">
    <property type="component" value="Unassembled WGS sequence"/>
</dbReference>
<organism evidence="2 4">
    <name type="scientific">Anaerotignum propionicum DSM 1682</name>
    <dbReference type="NCBI Taxonomy" id="991789"/>
    <lineage>
        <taxon>Bacteria</taxon>
        <taxon>Bacillati</taxon>
        <taxon>Bacillota</taxon>
        <taxon>Clostridia</taxon>
        <taxon>Lachnospirales</taxon>
        <taxon>Anaerotignaceae</taxon>
        <taxon>Anaerotignum</taxon>
    </lineage>
</organism>
<dbReference type="KEGG" id="cpro:CPRO_01190"/>
<dbReference type="OrthoDB" id="2063542at2"/>
<dbReference type="AlphaFoldDB" id="A0A110A6X0"/>
<dbReference type="RefSeq" id="WP_066046686.1">
    <property type="nucleotide sequence ID" value="NZ_CP014223.1"/>
</dbReference>
<reference evidence="3" key="2">
    <citation type="submission" date="2016-01" db="EMBL/GenBank/DDBJ databases">
        <authorList>
            <person name="Poehlein A."/>
            <person name="Schlien K."/>
            <person name="Gottschalk G."/>
            <person name="Buckel W."/>
            <person name="Daniel R."/>
        </authorList>
    </citation>
    <scope>NUCLEOTIDE SEQUENCE [LARGE SCALE GENOMIC DNA]</scope>
    <source>
        <strain evidence="3">X2</strain>
    </source>
</reference>
<gene>
    <name evidence="1" type="ORF">CPRO_01190</name>
    <name evidence="2" type="ORF">SAMN02745151_00236</name>
</gene>
<proteinExistence type="predicted"/>
<protein>
    <submittedName>
        <fullName evidence="2">Uncharacterized protein</fullName>
    </submittedName>
</protein>
<dbReference type="EMBL" id="CP014223">
    <property type="protein sequence ID" value="AMJ39743.1"/>
    <property type="molecule type" value="Genomic_DNA"/>
</dbReference>
<name>A0A110A6X0_ANAPI</name>
<evidence type="ECO:0000313" key="3">
    <source>
        <dbReference type="Proteomes" id="UP000068026"/>
    </source>
</evidence>
<reference evidence="2" key="4">
    <citation type="submission" date="2016-11" db="EMBL/GenBank/DDBJ databases">
        <authorList>
            <person name="Varghese N."/>
            <person name="Submissions S."/>
        </authorList>
    </citation>
    <scope>NUCLEOTIDE SEQUENCE</scope>
    <source>
        <strain evidence="2">DSM 1682</strain>
    </source>
</reference>
<reference evidence="1 3" key="1">
    <citation type="journal article" date="2016" name="Genome Announc.">
        <title>Complete Genome Sequence of the Amino Acid-Fermenting Clostridium propionicum X2 (DSM 1682).</title>
        <authorList>
            <person name="Poehlein A."/>
            <person name="Schlien K."/>
            <person name="Chowdhury N.P."/>
            <person name="Gottschalk G."/>
            <person name="Buckel W."/>
            <person name="Daniel R."/>
        </authorList>
    </citation>
    <scope>NUCLEOTIDE SEQUENCE [LARGE SCALE GENOMIC DNA]</scope>
    <source>
        <strain evidence="1 3">X2</strain>
    </source>
</reference>
<dbReference type="Proteomes" id="UP000068026">
    <property type="component" value="Chromosome"/>
</dbReference>
<evidence type="ECO:0000313" key="4">
    <source>
        <dbReference type="Proteomes" id="UP000184204"/>
    </source>
</evidence>